<dbReference type="InterPro" id="IPR015797">
    <property type="entry name" value="NUDIX_hydrolase-like_dom_sf"/>
</dbReference>
<dbReference type="InterPro" id="IPR036388">
    <property type="entry name" value="WH-like_DNA-bd_sf"/>
</dbReference>
<dbReference type="EMBL" id="JBHUOM010000023">
    <property type="protein sequence ID" value="MFD2937043.1"/>
    <property type="molecule type" value="Genomic_DNA"/>
</dbReference>
<protein>
    <submittedName>
        <fullName evidence="2">NUDIX domain-containing protein</fullName>
    </submittedName>
</protein>
<reference evidence="3" key="1">
    <citation type="journal article" date="2019" name="Int. J. Syst. Evol. Microbiol.">
        <title>The Global Catalogue of Microorganisms (GCM) 10K type strain sequencing project: providing services to taxonomists for standard genome sequencing and annotation.</title>
        <authorList>
            <consortium name="The Broad Institute Genomics Platform"/>
            <consortium name="The Broad Institute Genome Sequencing Center for Infectious Disease"/>
            <person name="Wu L."/>
            <person name="Ma J."/>
        </authorList>
    </citation>
    <scope>NUCLEOTIDE SEQUENCE [LARGE SCALE GENOMIC DNA]</scope>
    <source>
        <strain evidence="3">KCTC 52490</strain>
    </source>
</reference>
<dbReference type="Proteomes" id="UP001597512">
    <property type="component" value="Unassembled WGS sequence"/>
</dbReference>
<dbReference type="Gene3D" id="1.10.10.10">
    <property type="entry name" value="Winged helix-like DNA-binding domain superfamily/Winged helix DNA-binding domain"/>
    <property type="match status" value="1"/>
</dbReference>
<dbReference type="PANTHER" id="PTHR43736">
    <property type="entry name" value="ADP-RIBOSE PYROPHOSPHATASE"/>
    <property type="match status" value="1"/>
</dbReference>
<evidence type="ECO:0000313" key="3">
    <source>
        <dbReference type="Proteomes" id="UP001597512"/>
    </source>
</evidence>
<evidence type="ECO:0000313" key="2">
    <source>
        <dbReference type="EMBL" id="MFD2937043.1"/>
    </source>
</evidence>
<evidence type="ECO:0000259" key="1">
    <source>
        <dbReference type="PROSITE" id="PS51462"/>
    </source>
</evidence>
<dbReference type="InterPro" id="IPR036390">
    <property type="entry name" value="WH_DNA-bd_sf"/>
</dbReference>
<comment type="caution">
    <text evidence="2">The sequence shown here is derived from an EMBL/GenBank/DDBJ whole genome shotgun (WGS) entry which is preliminary data.</text>
</comment>
<dbReference type="InterPro" id="IPR054105">
    <property type="entry name" value="WHD_NrtR"/>
</dbReference>
<dbReference type="RefSeq" id="WP_381506446.1">
    <property type="nucleotide sequence ID" value="NZ_JBHUOM010000023.1"/>
</dbReference>
<accession>A0ABW6AS83</accession>
<dbReference type="CDD" id="cd18873">
    <property type="entry name" value="NUDIX_NadM_like"/>
    <property type="match status" value="1"/>
</dbReference>
<dbReference type="InterPro" id="IPR000086">
    <property type="entry name" value="NUDIX_hydrolase_dom"/>
</dbReference>
<dbReference type="PANTHER" id="PTHR43736:SF4">
    <property type="entry name" value="SLR1690 PROTEIN"/>
    <property type="match status" value="1"/>
</dbReference>
<organism evidence="2 3">
    <name type="scientific">Spirosoma flavum</name>
    <dbReference type="NCBI Taxonomy" id="2048557"/>
    <lineage>
        <taxon>Bacteria</taxon>
        <taxon>Pseudomonadati</taxon>
        <taxon>Bacteroidota</taxon>
        <taxon>Cytophagia</taxon>
        <taxon>Cytophagales</taxon>
        <taxon>Cytophagaceae</taxon>
        <taxon>Spirosoma</taxon>
    </lineage>
</organism>
<dbReference type="Gene3D" id="3.90.79.10">
    <property type="entry name" value="Nucleoside Triphosphate Pyrophosphohydrolase"/>
    <property type="match status" value="1"/>
</dbReference>
<dbReference type="Pfam" id="PF00293">
    <property type="entry name" value="NUDIX"/>
    <property type="match status" value="1"/>
</dbReference>
<dbReference type="PROSITE" id="PS51462">
    <property type="entry name" value="NUDIX"/>
    <property type="match status" value="1"/>
</dbReference>
<sequence length="250" mass="28620">MSHQLTPEEQSPNGVNFLPGLALDFVVFGFHQNQLKILLLEYRNTGLFALPGGFIRQDENLNDAARRVLAERTGLIDIYLEQFYIFGDLARHDAVPLRAIMEAKGVIPTDDHWLLRRFVSVGYYALVDFTKAVPIPDLLSDTCDWYELSSLPQLMLDHQAIVQKALETLQADLDRKLIGFNRWAAPLLSETFTMADLQSLYETILGQKLRRSSFQRKILSLNILERLDKKYSGGAHRAPYLYRFTSETNL</sequence>
<proteinExistence type="predicted"/>
<dbReference type="SUPFAM" id="SSF46785">
    <property type="entry name" value="Winged helix' DNA-binding domain"/>
    <property type="match status" value="1"/>
</dbReference>
<keyword evidence="3" id="KW-1185">Reference proteome</keyword>
<dbReference type="SUPFAM" id="SSF55811">
    <property type="entry name" value="Nudix"/>
    <property type="match status" value="1"/>
</dbReference>
<gene>
    <name evidence="2" type="ORF">ACFS25_24895</name>
</gene>
<feature type="domain" description="Nudix hydrolase" evidence="1">
    <location>
        <begin position="20"/>
        <end position="170"/>
    </location>
</feature>
<dbReference type="Pfam" id="PF21906">
    <property type="entry name" value="WHD_NrtR"/>
    <property type="match status" value="1"/>
</dbReference>
<name>A0ABW6AS83_9BACT</name>